<sequence>SSSTTSSSTTSSSAGAATVDSTILVIAADSGTASAGSLGLLGYGIPYEHLIVPKDGTTLPSLNTSSTHGKYGGIVVMDSIAYEYSTGWASAITATQWEALYAYQADFNVRMVRINEYPGPNFGTTTVNGGCCGAGVEQSISFTDNSDFLTANIKVDAEVSTTGLWHVPAVITDASTTKQVAKFGQTTGWTTDTVAAVINNFNGREQFVWFIGWAPSWSLTSSYLQHAHIHWMTRGLFLGKRKVHISCQVDDVQIATELYYPSGGDDFKIQIDDLESHITWQNSINSRMPTGSDFWLELGHNGNGDFISATLQDDNEICSPDDAVYYDSPNSTALEFKKERSTGVDIWPAEFEVYSWNKACAALDDFAAWFMIAENRNQFAHVSHTFTHLSLNNATYHDAAREIKFNQEWMAQTGIDQATHYSPHGLIPPAITGMHNGDVIQAWMDNGIYYVVGDNTRSPLRNSLNPYWPLISNVADNGYDGLAIVPRWSTAIYFNCHTMECTLREWIATSAGSGNYFNLLANSKASNVRNLLSLQADGFMFHQANMHQTTVESITIGDQTGKMSLVMSWTETIVQEMIRLTNWPMSSLKHDDLAQYFLDRKTVDDCNPKLSYTFSGDGTSIKAVTLTADGNSCSKPIPVTIPSGSASASGGSVRSDVVGSEPPIQWVTLSGSPVTLTLASPITLS</sequence>
<dbReference type="OrthoDB" id="2113314at2759"/>
<dbReference type="GO" id="GO:0005975">
    <property type="term" value="P:carbohydrate metabolic process"/>
    <property type="evidence" value="ECO:0007669"/>
    <property type="project" value="InterPro"/>
</dbReference>
<accession>A0A9P8WFV2</accession>
<evidence type="ECO:0000313" key="4">
    <source>
        <dbReference type="EMBL" id="KAH6896743.1"/>
    </source>
</evidence>
<comment type="caution">
    <text evidence="4">The sequence shown here is derived from an EMBL/GenBank/DDBJ whole genome shotgun (WGS) entry which is preliminary data.</text>
</comment>
<evidence type="ECO:0000259" key="2">
    <source>
        <dbReference type="Pfam" id="PF25116"/>
    </source>
</evidence>
<dbReference type="EMBL" id="JAGPYM010000003">
    <property type="protein sequence ID" value="KAH6896743.1"/>
    <property type="molecule type" value="Genomic_DNA"/>
</dbReference>
<gene>
    <name evidence="4" type="ORF">B0T10DRAFT_396872</name>
</gene>
<dbReference type="Pfam" id="PF25117">
    <property type="entry name" value="Agd3_C"/>
    <property type="match status" value="1"/>
</dbReference>
<evidence type="ECO:0008006" key="6">
    <source>
        <dbReference type="Google" id="ProtNLM"/>
    </source>
</evidence>
<evidence type="ECO:0000259" key="3">
    <source>
        <dbReference type="Pfam" id="PF25117"/>
    </source>
</evidence>
<protein>
    <recommendedName>
        <fullName evidence="6">Extracellular serine-rich protein</fullName>
    </recommendedName>
</protein>
<dbReference type="InterPro" id="IPR056825">
    <property type="entry name" value="Agd3_C"/>
</dbReference>
<dbReference type="SUPFAM" id="SSF88713">
    <property type="entry name" value="Glycoside hydrolase/deacetylase"/>
    <property type="match status" value="1"/>
</dbReference>
<dbReference type="InterPro" id="IPR050788">
    <property type="entry name" value="Yeast_SRP1/TIP1_CWP"/>
</dbReference>
<evidence type="ECO:0000259" key="1">
    <source>
        <dbReference type="Pfam" id="PF25115"/>
    </source>
</evidence>
<dbReference type="InterPro" id="IPR011330">
    <property type="entry name" value="Glyco_hydro/deAcase_b/a-brl"/>
</dbReference>
<dbReference type="Gene3D" id="3.20.20.370">
    <property type="entry name" value="Glycoside hydrolase/deacetylase"/>
    <property type="match status" value="1"/>
</dbReference>
<dbReference type="Proteomes" id="UP000777438">
    <property type="component" value="Unassembled WGS sequence"/>
</dbReference>
<name>A0A9P8WFV2_9HYPO</name>
<organism evidence="4 5">
    <name type="scientific">Thelonectria olida</name>
    <dbReference type="NCBI Taxonomy" id="1576542"/>
    <lineage>
        <taxon>Eukaryota</taxon>
        <taxon>Fungi</taxon>
        <taxon>Dikarya</taxon>
        <taxon>Ascomycota</taxon>
        <taxon>Pezizomycotina</taxon>
        <taxon>Sordariomycetes</taxon>
        <taxon>Hypocreomycetidae</taxon>
        <taxon>Hypocreales</taxon>
        <taxon>Nectriaceae</taxon>
        <taxon>Thelonectria</taxon>
    </lineage>
</organism>
<feature type="domain" description="Agd3 CBM87" evidence="2">
    <location>
        <begin position="19"/>
        <end position="231"/>
    </location>
</feature>
<keyword evidence="5" id="KW-1185">Reference proteome</keyword>
<dbReference type="Pfam" id="PF25115">
    <property type="entry name" value="Agd3_CE"/>
    <property type="match status" value="1"/>
</dbReference>
<feature type="non-terminal residue" evidence="4">
    <location>
        <position position="685"/>
    </location>
</feature>
<dbReference type="Pfam" id="PF25116">
    <property type="entry name" value="CBM87_Agd3"/>
    <property type="match status" value="1"/>
</dbReference>
<feature type="domain" description="Agd3 deacetylase" evidence="1">
    <location>
        <begin position="246"/>
        <end position="611"/>
    </location>
</feature>
<dbReference type="AlphaFoldDB" id="A0A9P8WFV2"/>
<dbReference type="InterPro" id="IPR056827">
    <property type="entry name" value="CBM87_Agd3"/>
</dbReference>
<feature type="domain" description="Agd3 C-terminal" evidence="3">
    <location>
        <begin position="612"/>
        <end position="682"/>
    </location>
</feature>
<reference evidence="4 5" key="1">
    <citation type="journal article" date="2021" name="Nat. Commun.">
        <title>Genetic determinants of endophytism in the Arabidopsis root mycobiome.</title>
        <authorList>
            <person name="Mesny F."/>
            <person name="Miyauchi S."/>
            <person name="Thiergart T."/>
            <person name="Pickel B."/>
            <person name="Atanasova L."/>
            <person name="Karlsson M."/>
            <person name="Huettel B."/>
            <person name="Barry K.W."/>
            <person name="Haridas S."/>
            <person name="Chen C."/>
            <person name="Bauer D."/>
            <person name="Andreopoulos W."/>
            <person name="Pangilinan J."/>
            <person name="LaButti K."/>
            <person name="Riley R."/>
            <person name="Lipzen A."/>
            <person name="Clum A."/>
            <person name="Drula E."/>
            <person name="Henrissat B."/>
            <person name="Kohler A."/>
            <person name="Grigoriev I.V."/>
            <person name="Martin F.M."/>
            <person name="Hacquard S."/>
        </authorList>
    </citation>
    <scope>NUCLEOTIDE SEQUENCE [LARGE SCALE GENOMIC DNA]</scope>
    <source>
        <strain evidence="4 5">MPI-CAGE-CH-0241</strain>
    </source>
</reference>
<dbReference type="PANTHER" id="PTHR31002">
    <property type="entry name" value="SERIPAUPERIN"/>
    <property type="match status" value="1"/>
</dbReference>
<dbReference type="InterPro" id="IPR056826">
    <property type="entry name" value="Agd3_CE"/>
</dbReference>
<dbReference type="PANTHER" id="PTHR31002:SF34">
    <property type="entry name" value="CELL WALL PROTEIN CWP1-RELATED"/>
    <property type="match status" value="1"/>
</dbReference>
<proteinExistence type="predicted"/>
<evidence type="ECO:0000313" key="5">
    <source>
        <dbReference type="Proteomes" id="UP000777438"/>
    </source>
</evidence>